<dbReference type="EMBL" id="CAJPIZ010009206">
    <property type="protein sequence ID" value="CAG2111685.1"/>
    <property type="molecule type" value="Genomic_DNA"/>
</dbReference>
<keyword evidence="4" id="KW-0833">Ubl conjugation pathway</keyword>
<feature type="repeat" description="WD" evidence="7">
    <location>
        <begin position="299"/>
        <end position="334"/>
    </location>
</feature>
<dbReference type="InterPro" id="IPR019775">
    <property type="entry name" value="WD40_repeat_CS"/>
</dbReference>
<protein>
    <recommendedName>
        <fullName evidence="8">C2H2-type domain-containing protein</fullName>
    </recommendedName>
</protein>
<dbReference type="Gene3D" id="2.130.10.10">
    <property type="entry name" value="YVTN repeat-like/Quinoprotein amine dehydrogenase"/>
    <property type="match status" value="2"/>
</dbReference>
<dbReference type="InterPro" id="IPR001680">
    <property type="entry name" value="WD40_rpt"/>
</dbReference>
<dbReference type="PROSITE" id="PS00028">
    <property type="entry name" value="ZINC_FINGER_C2H2_1"/>
    <property type="match status" value="3"/>
</dbReference>
<organism evidence="9">
    <name type="scientific">Medioppia subpectinata</name>
    <dbReference type="NCBI Taxonomy" id="1979941"/>
    <lineage>
        <taxon>Eukaryota</taxon>
        <taxon>Metazoa</taxon>
        <taxon>Ecdysozoa</taxon>
        <taxon>Arthropoda</taxon>
        <taxon>Chelicerata</taxon>
        <taxon>Arachnida</taxon>
        <taxon>Acari</taxon>
        <taxon>Acariformes</taxon>
        <taxon>Sarcoptiformes</taxon>
        <taxon>Oribatida</taxon>
        <taxon>Brachypylina</taxon>
        <taxon>Oppioidea</taxon>
        <taxon>Oppiidae</taxon>
        <taxon>Medioppia</taxon>
    </lineage>
</organism>
<reference evidence="9" key="1">
    <citation type="submission" date="2020-11" db="EMBL/GenBank/DDBJ databases">
        <authorList>
            <person name="Tran Van P."/>
        </authorList>
    </citation>
    <scope>NUCLEOTIDE SEQUENCE</scope>
</reference>
<dbReference type="InterPro" id="IPR036322">
    <property type="entry name" value="WD40_repeat_dom_sf"/>
</dbReference>
<evidence type="ECO:0000256" key="6">
    <source>
        <dbReference type="PROSITE-ProRule" id="PRU00042"/>
    </source>
</evidence>
<dbReference type="GO" id="GO:0043161">
    <property type="term" value="P:proteasome-mediated ubiquitin-dependent protein catabolic process"/>
    <property type="evidence" value="ECO:0007669"/>
    <property type="project" value="TreeGrafter"/>
</dbReference>
<dbReference type="InterPro" id="IPR036236">
    <property type="entry name" value="Znf_C2H2_sf"/>
</dbReference>
<keyword evidence="6" id="KW-0862">Zinc</keyword>
<dbReference type="GO" id="GO:0008270">
    <property type="term" value="F:zinc ion binding"/>
    <property type="evidence" value="ECO:0007669"/>
    <property type="project" value="UniProtKB-KW"/>
</dbReference>
<evidence type="ECO:0000256" key="4">
    <source>
        <dbReference type="ARBA" id="ARBA00022786"/>
    </source>
</evidence>
<accession>A0A7R9KXJ1</accession>
<dbReference type="SMART" id="SM00355">
    <property type="entry name" value="ZnF_C2H2"/>
    <property type="match status" value="6"/>
</dbReference>
<dbReference type="EMBL" id="OC863781">
    <property type="protein sequence ID" value="CAD7631255.1"/>
    <property type="molecule type" value="Genomic_DNA"/>
</dbReference>
<feature type="repeat" description="WD" evidence="7">
    <location>
        <begin position="235"/>
        <end position="268"/>
    </location>
</feature>
<dbReference type="PROSITE" id="PS50294">
    <property type="entry name" value="WD_REPEATS_REGION"/>
    <property type="match status" value="2"/>
</dbReference>
<dbReference type="PANTHER" id="PTHR22852">
    <property type="entry name" value="LETHAL 2 DENTICLELESS PROTEIN RETINOIC ACID-REGULATED NUCLEAR MATRIX-ASSOCIATED PROTEIN"/>
    <property type="match status" value="1"/>
</dbReference>
<dbReference type="PRINTS" id="PR00320">
    <property type="entry name" value="GPROTEINBRPT"/>
</dbReference>
<keyword evidence="6" id="KW-0863">Zinc-finger</keyword>
<dbReference type="AlphaFoldDB" id="A0A7R9KXJ1"/>
<dbReference type="InterPro" id="IPR013087">
    <property type="entry name" value="Znf_C2H2_type"/>
</dbReference>
<dbReference type="SUPFAM" id="SSF57667">
    <property type="entry name" value="beta-beta-alpha zinc fingers"/>
    <property type="match status" value="1"/>
</dbReference>
<dbReference type="PROSITE" id="PS50082">
    <property type="entry name" value="WD_REPEATS_2"/>
    <property type="match status" value="4"/>
</dbReference>
<dbReference type="GO" id="GO:0005634">
    <property type="term" value="C:nucleus"/>
    <property type="evidence" value="ECO:0007669"/>
    <property type="project" value="TreeGrafter"/>
</dbReference>
<evidence type="ECO:0000259" key="8">
    <source>
        <dbReference type="PROSITE" id="PS50157"/>
    </source>
</evidence>
<dbReference type="InterPro" id="IPR051865">
    <property type="entry name" value="WD-repeat_CDT2_adapter"/>
</dbReference>
<keyword evidence="10" id="KW-1185">Reference proteome</keyword>
<name>A0A7R9KXJ1_9ACAR</name>
<comment type="similarity">
    <text evidence="5">Belongs to the WD repeat cdt2 family.</text>
</comment>
<dbReference type="Pfam" id="PF00400">
    <property type="entry name" value="WD40"/>
    <property type="match status" value="4"/>
</dbReference>
<feature type="repeat" description="WD" evidence="7">
    <location>
        <begin position="83"/>
        <end position="125"/>
    </location>
</feature>
<dbReference type="OrthoDB" id="6515518at2759"/>
<dbReference type="PROSITE" id="PS00678">
    <property type="entry name" value="WD_REPEATS_1"/>
    <property type="match status" value="2"/>
</dbReference>
<dbReference type="SMART" id="SM00320">
    <property type="entry name" value="WD40"/>
    <property type="match status" value="4"/>
</dbReference>
<keyword evidence="3" id="KW-0677">Repeat</keyword>
<dbReference type="Gene3D" id="3.30.160.60">
    <property type="entry name" value="Classic Zinc Finger"/>
    <property type="match status" value="2"/>
</dbReference>
<keyword evidence="2 7" id="KW-0853">WD repeat</keyword>
<proteinExistence type="inferred from homology"/>
<dbReference type="GO" id="GO:0030674">
    <property type="term" value="F:protein-macromolecule adaptor activity"/>
    <property type="evidence" value="ECO:0007669"/>
    <property type="project" value="TreeGrafter"/>
</dbReference>
<evidence type="ECO:0000313" key="9">
    <source>
        <dbReference type="EMBL" id="CAD7631255.1"/>
    </source>
</evidence>
<evidence type="ECO:0000256" key="5">
    <source>
        <dbReference type="ARBA" id="ARBA00038344"/>
    </source>
</evidence>
<gene>
    <name evidence="9" type="ORF">OSB1V03_LOCUS11664</name>
</gene>
<feature type="repeat" description="WD" evidence="7">
    <location>
        <begin position="147"/>
        <end position="182"/>
    </location>
</feature>
<evidence type="ECO:0000313" key="10">
    <source>
        <dbReference type="Proteomes" id="UP000759131"/>
    </source>
</evidence>
<dbReference type="SUPFAM" id="SSF50978">
    <property type="entry name" value="WD40 repeat-like"/>
    <property type="match status" value="1"/>
</dbReference>
<evidence type="ECO:0000256" key="3">
    <source>
        <dbReference type="ARBA" id="ARBA00022737"/>
    </source>
</evidence>
<feature type="domain" description="C2H2-type" evidence="8">
    <location>
        <begin position="775"/>
        <end position="803"/>
    </location>
</feature>
<comment type="pathway">
    <text evidence="1">Protein modification; protein ubiquitination.</text>
</comment>
<keyword evidence="6" id="KW-0479">Metal-binding</keyword>
<evidence type="ECO:0000256" key="7">
    <source>
        <dbReference type="PROSITE-ProRule" id="PRU00221"/>
    </source>
</evidence>
<dbReference type="InterPro" id="IPR020472">
    <property type="entry name" value="WD40_PAC1"/>
</dbReference>
<sequence length="1129" mass="127432">MNATKSLFDRQIGSRGCGRRSVDAIDSAFSKLSLCRQYLFTDLNDVGAPPLALALNHRLLSVANDGGDVALLDKSDLNLRHKWTAHNNAIFDIKWRPEFDHHLGTASGDKSISVWDINKGGSVIVIESAHLSKLPAVKSSPRVKPQRTSPLNSVTCVAFNGLTDHLYSSGANDATIKLWDLRKCRRNKLNKTSSTPFRELYQTSRRGTPSHGFTCLTFDSKNRLFASCSDHNSYDFAHNGSIKSIGFKDENVLASGSRDGLIKIWDLRCGRGGSVIVIESAHLSKLPAVKSSPRVKPQRTSPLNSVTCVAFNGSTDHLYSSGANDATIKLWDLRKCRRNKLNKTSSTPFRELYQTSRRGTPSHGFTCLTFDSKNRFYEELVKQLKPCSVSVERIDSQELPKLKVISDPNRIKDEVLPEVHDADDLIEEEEVDVVLAEVEAQPIDISEEDNRVYKCFFCQNTVTGYAETFTHLQLHIDYFPIQCSICDEALTDVISFVKHCRKCHPELENAKYIKKFNSKFHDWIHNFLTAEPNQLYKDTGVFITGRTLTELFPRGLQLLGLLWRRVRNFGDVQNAVSRKKKPKADTQAVILNTATNTVTLTNGISKSLVPLHNLKPNASANKLQEVIKQKPVTLDSLMASLSSAPQMQAVLINGQITLINTLDSLMASLSSAPQMQAVLINGQITLINTTPTAAQMHSPLLFSPSSNSINANPFPVEAAEISVVCVDPNEMEVEERNFKYICIFCEQKPNEPILEFVEKSDALIHYAIHFNYNPIVCMICDKSFVDLSLLMSHYTKEHNAFKNHLFHYFKEDERIEKWILSFLDFQRNFEFRGKVSAVVGDSCFVCNKLSKLPKDRLELEFKNVKPKEIRDHMNEHLNYFPYKCSICFHGGRDVRFSALNNSAYQHLFKIHGLDLNDRKLFAESTKLFVKCDEILDLEKYIDNFMSPNRAKLSKSTLVLNIKRKLEEIEAESKKSRLLNSTPTPALPSARVIPIVTTIGLNSMPQTYGRQSPKLSPTLSSILTAPVPSSAAFQRQLQYQTNGIKQPIRAIAPKQHPIEVLSSRQTYIEPFLMCFHCHEKVLNALDLESHHMKKHPKLTIASYTPNKAEITSIARRSLESPQFQRQFINK</sequence>
<dbReference type="PROSITE" id="PS50157">
    <property type="entry name" value="ZINC_FINGER_C2H2_2"/>
    <property type="match status" value="1"/>
</dbReference>
<dbReference type="Proteomes" id="UP000759131">
    <property type="component" value="Unassembled WGS sequence"/>
</dbReference>
<evidence type="ECO:0000256" key="2">
    <source>
        <dbReference type="ARBA" id="ARBA00022574"/>
    </source>
</evidence>
<dbReference type="PANTHER" id="PTHR22852:SF0">
    <property type="entry name" value="DENTICLELESS PROTEIN HOMOLOG"/>
    <property type="match status" value="1"/>
</dbReference>
<dbReference type="InterPro" id="IPR015943">
    <property type="entry name" value="WD40/YVTN_repeat-like_dom_sf"/>
</dbReference>
<evidence type="ECO:0000256" key="1">
    <source>
        <dbReference type="ARBA" id="ARBA00004906"/>
    </source>
</evidence>